<accession>A0ABR7LMP9</accession>
<evidence type="ECO:0000313" key="4">
    <source>
        <dbReference type="EMBL" id="MBC6465869.1"/>
    </source>
</evidence>
<dbReference type="RefSeq" id="WP_187242890.1">
    <property type="nucleotide sequence ID" value="NZ_BAAAOK010000028.1"/>
</dbReference>
<dbReference type="PANTHER" id="PTHR43861:SF1">
    <property type="entry name" value="TRANS-ACONITATE 2-METHYLTRANSFERASE"/>
    <property type="match status" value="1"/>
</dbReference>
<keyword evidence="2" id="KW-0808">Transferase</keyword>
<evidence type="ECO:0000256" key="1">
    <source>
        <dbReference type="ARBA" id="ARBA00022603"/>
    </source>
</evidence>
<evidence type="ECO:0000256" key="2">
    <source>
        <dbReference type="ARBA" id="ARBA00022679"/>
    </source>
</evidence>
<evidence type="ECO:0000313" key="5">
    <source>
        <dbReference type="Proteomes" id="UP000805614"/>
    </source>
</evidence>
<dbReference type="GO" id="GO:0032259">
    <property type="term" value="P:methylation"/>
    <property type="evidence" value="ECO:0007669"/>
    <property type="project" value="UniProtKB-KW"/>
</dbReference>
<reference evidence="4 5" key="1">
    <citation type="submission" date="2020-06" db="EMBL/GenBank/DDBJ databases">
        <title>Actinomadura xiongansis sp. nov., isolated from soil of Baiyangdian.</title>
        <authorList>
            <person name="Zhang X."/>
        </authorList>
    </citation>
    <scope>NUCLEOTIDE SEQUENCE [LARGE SCALE GENOMIC DNA]</scope>
    <source>
        <strain evidence="4 5">HBUM206468</strain>
    </source>
</reference>
<keyword evidence="5" id="KW-1185">Reference proteome</keyword>
<dbReference type="CDD" id="cd02440">
    <property type="entry name" value="AdoMet_MTases"/>
    <property type="match status" value="1"/>
</dbReference>
<dbReference type="GO" id="GO:0008168">
    <property type="term" value="F:methyltransferase activity"/>
    <property type="evidence" value="ECO:0007669"/>
    <property type="project" value="UniProtKB-KW"/>
</dbReference>
<sequence>MAHSHLAEMLDLDADVLHEFHRDVITWVGSVTPARSRIIDLGAGTGTGALALARQLPDAEVVAVDVSESMLEHLRHKASALGVADRIHTVQADLDQLWPPLSPADLVWASASLHHMADPGRALTQALATLRPGGALVVTELDSFPRFLPDEAGAALEDRCHDALAEIRAEAGMHMGEDWGARLAEAGFIVEAERHFDIALQPPLPAATGRYAQVSLQRMRHGLDGRLDAGDLAALDALAAGVPGRDDLTVRATRTVWLARRPEESQVPQ</sequence>
<dbReference type="InterPro" id="IPR041698">
    <property type="entry name" value="Methyltransf_25"/>
</dbReference>
<dbReference type="Pfam" id="PF13649">
    <property type="entry name" value="Methyltransf_25"/>
    <property type="match status" value="1"/>
</dbReference>
<dbReference type="Gene3D" id="3.40.50.150">
    <property type="entry name" value="Vaccinia Virus protein VP39"/>
    <property type="match status" value="1"/>
</dbReference>
<comment type="caution">
    <text evidence="4">The sequence shown here is derived from an EMBL/GenBank/DDBJ whole genome shotgun (WGS) entry which is preliminary data.</text>
</comment>
<protein>
    <submittedName>
        <fullName evidence="4">Class I SAM-dependent methyltransferase</fullName>
    </submittedName>
</protein>
<organism evidence="4 5">
    <name type="scientific">Actinomadura alba</name>
    <dbReference type="NCBI Taxonomy" id="406431"/>
    <lineage>
        <taxon>Bacteria</taxon>
        <taxon>Bacillati</taxon>
        <taxon>Actinomycetota</taxon>
        <taxon>Actinomycetes</taxon>
        <taxon>Streptosporangiales</taxon>
        <taxon>Thermomonosporaceae</taxon>
        <taxon>Actinomadura</taxon>
    </lineage>
</organism>
<proteinExistence type="predicted"/>
<feature type="domain" description="Methyltransferase" evidence="3">
    <location>
        <begin position="38"/>
        <end position="134"/>
    </location>
</feature>
<gene>
    <name evidence="4" type="ORF">HKK74_10215</name>
</gene>
<dbReference type="InterPro" id="IPR029063">
    <property type="entry name" value="SAM-dependent_MTases_sf"/>
</dbReference>
<dbReference type="PANTHER" id="PTHR43861">
    <property type="entry name" value="TRANS-ACONITATE 2-METHYLTRANSFERASE-RELATED"/>
    <property type="match status" value="1"/>
</dbReference>
<keyword evidence="1 4" id="KW-0489">Methyltransferase</keyword>
<dbReference type="SUPFAM" id="SSF53335">
    <property type="entry name" value="S-adenosyl-L-methionine-dependent methyltransferases"/>
    <property type="match status" value="1"/>
</dbReference>
<name>A0ABR7LMP9_9ACTN</name>
<evidence type="ECO:0000259" key="3">
    <source>
        <dbReference type="Pfam" id="PF13649"/>
    </source>
</evidence>
<dbReference type="Proteomes" id="UP000805614">
    <property type="component" value="Unassembled WGS sequence"/>
</dbReference>
<dbReference type="EMBL" id="JABVEC010000006">
    <property type="protein sequence ID" value="MBC6465869.1"/>
    <property type="molecule type" value="Genomic_DNA"/>
</dbReference>